<evidence type="ECO:0000313" key="2">
    <source>
        <dbReference type="Proteomes" id="UP000242450"/>
    </source>
</evidence>
<dbReference type="SUPFAM" id="SSF100950">
    <property type="entry name" value="NagB/RpiA/CoA transferase-like"/>
    <property type="match status" value="1"/>
</dbReference>
<dbReference type="Pfam" id="PF01144">
    <property type="entry name" value="CoA_trans"/>
    <property type="match status" value="1"/>
</dbReference>
<keyword evidence="2" id="KW-1185">Reference proteome</keyword>
<dbReference type="Proteomes" id="UP000242450">
    <property type="component" value="Chromosome 25"/>
</dbReference>
<accession>A0A212C8T4</accession>
<organism evidence="1 2">
    <name type="scientific">Cervus elaphus hippelaphus</name>
    <name type="common">European red deer</name>
    <dbReference type="NCBI Taxonomy" id="46360"/>
    <lineage>
        <taxon>Eukaryota</taxon>
        <taxon>Metazoa</taxon>
        <taxon>Chordata</taxon>
        <taxon>Craniata</taxon>
        <taxon>Vertebrata</taxon>
        <taxon>Euteleostomi</taxon>
        <taxon>Mammalia</taxon>
        <taxon>Eutheria</taxon>
        <taxon>Laurasiatheria</taxon>
        <taxon>Artiodactyla</taxon>
        <taxon>Ruminantia</taxon>
        <taxon>Pecora</taxon>
        <taxon>Cervidae</taxon>
        <taxon>Cervinae</taxon>
        <taxon>Cervus</taxon>
    </lineage>
</organism>
<name>A0A212C8T4_CEREH</name>
<gene>
    <name evidence="1" type="ORF">Celaphus_00018028</name>
</gene>
<dbReference type="AlphaFoldDB" id="A0A212C8T4"/>
<sequence>MTPNLGIGIPLLASNYISPNMTVHLQSENGVLGLGPYPLKNEVDADLINAAYKIFFASPSHRSGEELYFLDVKVVLVV</sequence>
<dbReference type="InterPro" id="IPR037171">
    <property type="entry name" value="NagB/RpiA_transferase-like"/>
</dbReference>
<reference evidence="1 2" key="1">
    <citation type="journal article" date="2018" name="Mol. Genet. Genomics">
        <title>The red deer Cervus elaphus genome CerEla1.0: sequencing, annotating, genes, and chromosomes.</title>
        <authorList>
            <person name="Bana N.A."/>
            <person name="Nyiri A."/>
            <person name="Nagy J."/>
            <person name="Frank K."/>
            <person name="Nagy T."/>
            <person name="Steger V."/>
            <person name="Schiller M."/>
            <person name="Lakatos P."/>
            <person name="Sugar L."/>
            <person name="Horn P."/>
            <person name="Barta E."/>
            <person name="Orosz L."/>
        </authorList>
    </citation>
    <scope>NUCLEOTIDE SEQUENCE [LARGE SCALE GENOMIC DNA]</scope>
    <source>
        <strain evidence="1">Hungarian</strain>
    </source>
</reference>
<dbReference type="PROSITE" id="PS01274">
    <property type="entry name" value="COA_TRANSF_2"/>
    <property type="match status" value="1"/>
</dbReference>
<evidence type="ECO:0000313" key="1">
    <source>
        <dbReference type="EMBL" id="OWK02274.1"/>
    </source>
</evidence>
<dbReference type="PANTHER" id="PTHR13707:SF23">
    <property type="entry name" value="SUCCINYL-COA:3-KETOACID-COENZYME A TRANSFERASE"/>
    <property type="match status" value="1"/>
</dbReference>
<proteinExistence type="predicted"/>
<dbReference type="OrthoDB" id="1933379at2759"/>
<dbReference type="InterPro" id="IPR004164">
    <property type="entry name" value="CoA_transf_AS"/>
</dbReference>
<dbReference type="EMBL" id="MKHE01000025">
    <property type="protein sequence ID" value="OWK02274.1"/>
    <property type="molecule type" value="Genomic_DNA"/>
</dbReference>
<comment type="caution">
    <text evidence="1">The sequence shown here is derived from an EMBL/GenBank/DDBJ whole genome shotgun (WGS) entry which is preliminary data.</text>
</comment>
<dbReference type="GO" id="GO:0008260">
    <property type="term" value="F:succinyl-CoA:3-oxo-acid CoA-transferase activity"/>
    <property type="evidence" value="ECO:0007669"/>
    <property type="project" value="TreeGrafter"/>
</dbReference>
<protein>
    <submittedName>
        <fullName evidence="1">OXCT1</fullName>
    </submittedName>
</protein>
<dbReference type="Gene3D" id="3.40.1080.10">
    <property type="entry name" value="Glutaconate Coenzyme A-transferase"/>
    <property type="match status" value="1"/>
</dbReference>
<dbReference type="InterPro" id="IPR004165">
    <property type="entry name" value="CoA_trans_fam_I"/>
</dbReference>
<dbReference type="PANTHER" id="PTHR13707">
    <property type="entry name" value="KETOACID-COENZYME A TRANSFERASE"/>
    <property type="match status" value="1"/>
</dbReference>
<dbReference type="GO" id="GO:0005739">
    <property type="term" value="C:mitochondrion"/>
    <property type="evidence" value="ECO:0007669"/>
    <property type="project" value="TreeGrafter"/>
</dbReference>